<dbReference type="EMBL" id="JZSH01000178">
    <property type="protein sequence ID" value="KJF77207.1"/>
    <property type="molecule type" value="Genomic_DNA"/>
</dbReference>
<dbReference type="GO" id="GO:0009289">
    <property type="term" value="C:pilus"/>
    <property type="evidence" value="ECO:0007669"/>
    <property type="project" value="InterPro"/>
</dbReference>
<name>A0A0D8L5W3_MORMO</name>
<dbReference type="Proteomes" id="UP000032582">
    <property type="component" value="Unassembled WGS sequence"/>
</dbReference>
<dbReference type="SUPFAM" id="SSF49401">
    <property type="entry name" value="Bacterial adhesins"/>
    <property type="match status" value="1"/>
</dbReference>
<evidence type="ECO:0000313" key="2">
    <source>
        <dbReference type="Proteomes" id="UP000032582"/>
    </source>
</evidence>
<dbReference type="AlphaFoldDB" id="A0A0D8L5W3"/>
<dbReference type="PATRIC" id="fig|582.24.peg.4485"/>
<gene>
    <name evidence="1" type="ORF">UA45_14180</name>
</gene>
<protein>
    <submittedName>
        <fullName evidence="1">Exotoxin</fullName>
    </submittedName>
</protein>
<sequence length="181" mass="19525">MNETVRRFFISTCGVFLLSLPGADAGAVPDNLYFHGTLVDEPCTIHPGDETVELPFGNIPDKNLYAYQRTPSKDFRIRLSECDTSIGRRVTVMFAGDENPFISGALAISPGSQAEGIAVGLENADGTALAVNEVSPQITLNDGLTLLNFRAYVQGEPDALANKTIKRGPFSAIATFHLNYD</sequence>
<accession>A0A0D8L5W3</accession>
<organism evidence="1 2">
    <name type="scientific">Morganella morganii</name>
    <name type="common">Proteus morganii</name>
    <dbReference type="NCBI Taxonomy" id="582"/>
    <lineage>
        <taxon>Bacteria</taxon>
        <taxon>Pseudomonadati</taxon>
        <taxon>Pseudomonadota</taxon>
        <taxon>Gammaproteobacteria</taxon>
        <taxon>Enterobacterales</taxon>
        <taxon>Morganellaceae</taxon>
        <taxon>Morganella</taxon>
    </lineage>
</organism>
<dbReference type="RefSeq" id="WP_045138671.1">
    <property type="nucleotide sequence ID" value="NZ_JACOMI010000002.1"/>
</dbReference>
<dbReference type="PANTHER" id="PTHR33420">
    <property type="entry name" value="FIMBRIAL SUBUNIT ELFA-RELATED"/>
    <property type="match status" value="1"/>
</dbReference>
<dbReference type="PANTHER" id="PTHR33420:SF26">
    <property type="entry name" value="FIMBRIAL SUBUNIT"/>
    <property type="match status" value="1"/>
</dbReference>
<dbReference type="InterPro" id="IPR008966">
    <property type="entry name" value="Adhesion_dom_sf"/>
</dbReference>
<dbReference type="InterPro" id="IPR050263">
    <property type="entry name" value="Bact_Fimbrial_Adh_Pro"/>
</dbReference>
<proteinExistence type="predicted"/>
<comment type="caution">
    <text evidence="1">The sequence shown here is derived from an EMBL/GenBank/DDBJ whole genome shotgun (WGS) entry which is preliminary data.</text>
</comment>
<dbReference type="GO" id="GO:0043709">
    <property type="term" value="P:cell adhesion involved in single-species biofilm formation"/>
    <property type="evidence" value="ECO:0007669"/>
    <property type="project" value="TreeGrafter"/>
</dbReference>
<dbReference type="InterPro" id="IPR036937">
    <property type="entry name" value="Adhesion_dom_fimbrial_sf"/>
</dbReference>
<evidence type="ECO:0000313" key="1">
    <source>
        <dbReference type="EMBL" id="KJF77207.1"/>
    </source>
</evidence>
<dbReference type="Pfam" id="PF00419">
    <property type="entry name" value="Fimbrial"/>
    <property type="match status" value="1"/>
</dbReference>
<dbReference type="InterPro" id="IPR000259">
    <property type="entry name" value="Adhesion_dom_fimbrial"/>
</dbReference>
<reference evidence="1 2" key="1">
    <citation type="submission" date="2015-02" db="EMBL/GenBank/DDBJ databases">
        <title>Whole genome shotgun sequencing of cultured foodborne pathogen.</title>
        <authorList>
            <person name="Timme R."/>
            <person name="Allard M.W."/>
            <person name="Strain E."/>
            <person name="Evans P.S."/>
            <person name="Brown E."/>
        </authorList>
    </citation>
    <scope>NUCLEOTIDE SEQUENCE [LARGE SCALE GENOMIC DNA]</scope>
    <source>
        <strain evidence="1 2">GCSL-TSO-24</strain>
    </source>
</reference>
<dbReference type="Gene3D" id="2.60.40.1090">
    <property type="entry name" value="Fimbrial-type adhesion domain"/>
    <property type="match status" value="1"/>
</dbReference>